<feature type="region of interest" description="Disordered" evidence="1">
    <location>
        <begin position="1"/>
        <end position="41"/>
    </location>
</feature>
<feature type="compositionally biased region" description="Polar residues" evidence="1">
    <location>
        <begin position="11"/>
        <end position="20"/>
    </location>
</feature>
<proteinExistence type="predicted"/>
<name>A0A2Z6P460_TRISU</name>
<accession>A0A2Z6P460</accession>
<evidence type="ECO:0000256" key="1">
    <source>
        <dbReference type="SAM" id="MobiDB-lite"/>
    </source>
</evidence>
<dbReference type="Proteomes" id="UP000242715">
    <property type="component" value="Unassembled WGS sequence"/>
</dbReference>
<dbReference type="AlphaFoldDB" id="A0A2Z6P460"/>
<evidence type="ECO:0000313" key="3">
    <source>
        <dbReference type="Proteomes" id="UP000242715"/>
    </source>
</evidence>
<evidence type="ECO:0000313" key="2">
    <source>
        <dbReference type="EMBL" id="GAU43920.1"/>
    </source>
</evidence>
<keyword evidence="3" id="KW-1185">Reference proteome</keyword>
<organism evidence="2 3">
    <name type="scientific">Trifolium subterraneum</name>
    <name type="common">Subterranean clover</name>
    <dbReference type="NCBI Taxonomy" id="3900"/>
    <lineage>
        <taxon>Eukaryota</taxon>
        <taxon>Viridiplantae</taxon>
        <taxon>Streptophyta</taxon>
        <taxon>Embryophyta</taxon>
        <taxon>Tracheophyta</taxon>
        <taxon>Spermatophyta</taxon>
        <taxon>Magnoliopsida</taxon>
        <taxon>eudicotyledons</taxon>
        <taxon>Gunneridae</taxon>
        <taxon>Pentapetalae</taxon>
        <taxon>rosids</taxon>
        <taxon>fabids</taxon>
        <taxon>Fabales</taxon>
        <taxon>Fabaceae</taxon>
        <taxon>Papilionoideae</taxon>
        <taxon>50 kb inversion clade</taxon>
        <taxon>NPAAA clade</taxon>
        <taxon>Hologalegina</taxon>
        <taxon>IRL clade</taxon>
        <taxon>Trifolieae</taxon>
        <taxon>Trifolium</taxon>
    </lineage>
</organism>
<dbReference type="EMBL" id="DF974002">
    <property type="protein sequence ID" value="GAU43920.1"/>
    <property type="molecule type" value="Genomic_DNA"/>
</dbReference>
<protein>
    <submittedName>
        <fullName evidence="2">Uncharacterized protein</fullName>
    </submittedName>
</protein>
<feature type="compositionally biased region" description="Polar residues" evidence="1">
    <location>
        <begin position="31"/>
        <end position="41"/>
    </location>
</feature>
<gene>
    <name evidence="2" type="ORF">TSUD_28610</name>
</gene>
<feature type="region of interest" description="Disordered" evidence="1">
    <location>
        <begin position="108"/>
        <end position="131"/>
    </location>
</feature>
<sequence length="131" mass="13887">MASDRVGSEKLITQSPTSNPVVLVDSEGGADSSTKAGHNMGQQEKQLMLGLTGQLKKKGGVSRIGQGSLLVGSKNVKSNIERKVTKPVASRKEICSDKQLQKALSKLTQNSQEGAAELVKEDQTRGVIETP</sequence>
<reference evidence="3" key="1">
    <citation type="journal article" date="2017" name="Front. Plant Sci.">
        <title>Climate Clever Clovers: New Paradigm to Reduce the Environmental Footprint of Ruminants by Breeding Low Methanogenic Forages Utilizing Haplotype Variation.</title>
        <authorList>
            <person name="Kaur P."/>
            <person name="Appels R."/>
            <person name="Bayer P.E."/>
            <person name="Keeble-Gagnere G."/>
            <person name="Wang J."/>
            <person name="Hirakawa H."/>
            <person name="Shirasawa K."/>
            <person name="Vercoe P."/>
            <person name="Stefanova K."/>
            <person name="Durmic Z."/>
            <person name="Nichols P."/>
            <person name="Revell C."/>
            <person name="Isobe S.N."/>
            <person name="Edwards D."/>
            <person name="Erskine W."/>
        </authorList>
    </citation>
    <scope>NUCLEOTIDE SEQUENCE [LARGE SCALE GENOMIC DNA]</scope>
    <source>
        <strain evidence="3">cv. Daliak</strain>
    </source>
</reference>